<proteinExistence type="predicted"/>
<comment type="caution">
    <text evidence="1">The sequence shown here is derived from an EMBL/GenBank/DDBJ whole genome shotgun (WGS) entry which is preliminary data.</text>
</comment>
<accession>A0ACC0IIM7</accession>
<reference evidence="1 2" key="1">
    <citation type="journal article" date="2022" name="Plant J.">
        <title>Chromosome-level genome of Camellia lanceoleosa provides a valuable resource for understanding genome evolution and self-incompatibility.</title>
        <authorList>
            <person name="Gong W."/>
            <person name="Xiao S."/>
            <person name="Wang L."/>
            <person name="Liao Z."/>
            <person name="Chang Y."/>
            <person name="Mo W."/>
            <person name="Hu G."/>
            <person name="Li W."/>
            <person name="Zhao G."/>
            <person name="Zhu H."/>
            <person name="Hu X."/>
            <person name="Ji K."/>
            <person name="Xiang X."/>
            <person name="Song Q."/>
            <person name="Yuan D."/>
            <person name="Jin S."/>
            <person name="Zhang L."/>
        </authorList>
    </citation>
    <scope>NUCLEOTIDE SEQUENCE [LARGE SCALE GENOMIC DNA]</scope>
    <source>
        <strain evidence="1">SQ_2022a</strain>
    </source>
</reference>
<name>A0ACC0IIM7_9ERIC</name>
<organism evidence="1 2">
    <name type="scientific">Camellia lanceoleosa</name>
    <dbReference type="NCBI Taxonomy" id="1840588"/>
    <lineage>
        <taxon>Eukaryota</taxon>
        <taxon>Viridiplantae</taxon>
        <taxon>Streptophyta</taxon>
        <taxon>Embryophyta</taxon>
        <taxon>Tracheophyta</taxon>
        <taxon>Spermatophyta</taxon>
        <taxon>Magnoliopsida</taxon>
        <taxon>eudicotyledons</taxon>
        <taxon>Gunneridae</taxon>
        <taxon>Pentapetalae</taxon>
        <taxon>asterids</taxon>
        <taxon>Ericales</taxon>
        <taxon>Theaceae</taxon>
        <taxon>Camellia</taxon>
    </lineage>
</organism>
<evidence type="ECO:0000313" key="2">
    <source>
        <dbReference type="Proteomes" id="UP001060215"/>
    </source>
</evidence>
<dbReference type="Proteomes" id="UP001060215">
    <property type="component" value="Chromosome 3"/>
</dbReference>
<gene>
    <name evidence="1" type="ORF">LOK49_LG02G01551</name>
</gene>
<dbReference type="EMBL" id="CM045760">
    <property type="protein sequence ID" value="KAI8025420.1"/>
    <property type="molecule type" value="Genomic_DNA"/>
</dbReference>
<evidence type="ECO:0000313" key="1">
    <source>
        <dbReference type="EMBL" id="KAI8025420.1"/>
    </source>
</evidence>
<sequence>MRRGTNYGWDDTSNDYHSNVSRMERTTSVLTDVPHYPNVHRIFNNTTTVYEEEDGSGHHQKKHHEPQVRAKKVQFVEQEEVIGETDKNGNNVKVYQENVDVEADGFIKQKHKNFEICKWATFKMT</sequence>
<keyword evidence="2" id="KW-1185">Reference proteome</keyword>
<protein>
    <submittedName>
        <fullName evidence="1">Uncharacterized protein</fullName>
    </submittedName>
</protein>